<evidence type="ECO:0000256" key="4">
    <source>
        <dbReference type="ARBA" id="ARBA00034003"/>
    </source>
</evidence>
<organism evidence="6 7">
    <name type="scientific">Planotetraspora thailandica</name>
    <dbReference type="NCBI Taxonomy" id="487172"/>
    <lineage>
        <taxon>Bacteria</taxon>
        <taxon>Bacillati</taxon>
        <taxon>Actinomycetota</taxon>
        <taxon>Actinomycetes</taxon>
        <taxon>Streptosporangiales</taxon>
        <taxon>Streptosporangiaceae</taxon>
        <taxon>Planotetraspora</taxon>
    </lineage>
</organism>
<dbReference type="SUPFAM" id="SSF56091">
    <property type="entry name" value="DNA ligase/mRNA capping enzyme, catalytic domain"/>
    <property type="match status" value="1"/>
</dbReference>
<comment type="caution">
    <text evidence="6">The sequence shown here is derived from an EMBL/GenBank/DDBJ whole genome shotgun (WGS) entry which is preliminary data.</text>
</comment>
<dbReference type="InterPro" id="IPR012309">
    <property type="entry name" value="DNA_ligase_ATP-dep_C"/>
</dbReference>
<dbReference type="EC" id="6.5.1.1" evidence="2"/>
<dbReference type="InterPro" id="IPR012340">
    <property type="entry name" value="NA-bd_OB-fold"/>
</dbReference>
<dbReference type="GO" id="GO:0003910">
    <property type="term" value="F:DNA ligase (ATP) activity"/>
    <property type="evidence" value="ECO:0007669"/>
    <property type="project" value="UniProtKB-EC"/>
</dbReference>
<dbReference type="PANTHER" id="PTHR45674">
    <property type="entry name" value="DNA LIGASE 1/3 FAMILY MEMBER"/>
    <property type="match status" value="1"/>
</dbReference>
<dbReference type="GO" id="GO:0006310">
    <property type="term" value="P:DNA recombination"/>
    <property type="evidence" value="ECO:0007669"/>
    <property type="project" value="InterPro"/>
</dbReference>
<evidence type="ECO:0000256" key="3">
    <source>
        <dbReference type="ARBA" id="ARBA00022598"/>
    </source>
</evidence>
<dbReference type="AlphaFoldDB" id="A0A8J3XXS2"/>
<gene>
    <name evidence="6" type="ORF">Pth03_53930</name>
</gene>
<protein>
    <recommendedName>
        <fullName evidence="2">DNA ligase (ATP)</fullName>
        <ecNumber evidence="2">6.5.1.1</ecNumber>
    </recommendedName>
</protein>
<comment type="similarity">
    <text evidence="1">Belongs to the ATP-dependent DNA ligase family.</text>
</comment>
<dbReference type="NCBIfam" id="TIGR02779">
    <property type="entry name" value="NHEJ_ligase_lig"/>
    <property type="match status" value="1"/>
</dbReference>
<sequence length="326" mass="35948">MAMPYPVEPMLAVAGNLPLDCSAYALEVKWDGVRAVVYVGQGADRSVRATGRRGADCTSRYPEIARAVAPLAGRTAVLDGEVVAFDARGRPSFELLQRRMHVADPAAAGLLGLVPVTYMPFDLLYLDGHPLFDLPYRDRRELLDSLGLDVPPYLPCDPDVLEATRMQGLEGVVAKRLDSPYRPGRRTDWWVKVKNLATADVVIGGWRPGKGRRAGGVGSLLLGMYGTAGHAAPTEFVFVGHVGTGFTDVMLDDMYRLLAPLEVGRSAFSRELPREIGKDARWVRPEIVGEVAFTMWTHEGRLRNSVWRGVRPDKIPSDVRREEQRA</sequence>
<reference evidence="6" key="1">
    <citation type="submission" date="2021-01" db="EMBL/GenBank/DDBJ databases">
        <title>Whole genome shotgun sequence of Planotetraspora thailandica NBRC 104271.</title>
        <authorList>
            <person name="Komaki H."/>
            <person name="Tamura T."/>
        </authorList>
    </citation>
    <scope>NUCLEOTIDE SEQUENCE</scope>
    <source>
        <strain evidence="6">NBRC 104271</strain>
    </source>
</reference>
<evidence type="ECO:0000313" key="7">
    <source>
        <dbReference type="Proteomes" id="UP000605992"/>
    </source>
</evidence>
<dbReference type="EMBL" id="BOOR01000043">
    <property type="protein sequence ID" value="GII57004.1"/>
    <property type="molecule type" value="Genomic_DNA"/>
</dbReference>
<dbReference type="Pfam" id="PF01068">
    <property type="entry name" value="DNA_ligase_A_M"/>
    <property type="match status" value="1"/>
</dbReference>
<dbReference type="InterPro" id="IPR014146">
    <property type="entry name" value="LigD_ligase_dom"/>
</dbReference>
<evidence type="ECO:0000256" key="2">
    <source>
        <dbReference type="ARBA" id="ARBA00012727"/>
    </source>
</evidence>
<dbReference type="InterPro" id="IPR050191">
    <property type="entry name" value="ATP-dep_DNA_ligase"/>
</dbReference>
<dbReference type="Pfam" id="PF04679">
    <property type="entry name" value="DNA_ligase_A_C"/>
    <property type="match status" value="1"/>
</dbReference>
<evidence type="ECO:0000313" key="6">
    <source>
        <dbReference type="EMBL" id="GII57004.1"/>
    </source>
</evidence>
<name>A0A8J3XXS2_9ACTN</name>
<dbReference type="Proteomes" id="UP000605992">
    <property type="component" value="Unassembled WGS sequence"/>
</dbReference>
<keyword evidence="3" id="KW-0436">Ligase</keyword>
<proteinExistence type="inferred from homology"/>
<accession>A0A8J3XXS2</accession>
<keyword evidence="7" id="KW-1185">Reference proteome</keyword>
<dbReference type="GO" id="GO:0005524">
    <property type="term" value="F:ATP binding"/>
    <property type="evidence" value="ECO:0007669"/>
    <property type="project" value="InterPro"/>
</dbReference>
<dbReference type="CDD" id="cd07906">
    <property type="entry name" value="Adenylation_DNA_ligase_LigD_LigC"/>
    <property type="match status" value="1"/>
</dbReference>
<dbReference type="CDD" id="cd07971">
    <property type="entry name" value="OBF_DNA_ligase_LigD"/>
    <property type="match status" value="1"/>
</dbReference>
<dbReference type="SUPFAM" id="SSF50249">
    <property type="entry name" value="Nucleic acid-binding proteins"/>
    <property type="match status" value="1"/>
</dbReference>
<dbReference type="PROSITE" id="PS50160">
    <property type="entry name" value="DNA_LIGASE_A3"/>
    <property type="match status" value="1"/>
</dbReference>
<evidence type="ECO:0000259" key="5">
    <source>
        <dbReference type="PROSITE" id="PS50160"/>
    </source>
</evidence>
<dbReference type="InterPro" id="IPR012310">
    <property type="entry name" value="DNA_ligase_ATP-dep_cent"/>
</dbReference>
<dbReference type="Gene3D" id="3.30.1490.70">
    <property type="match status" value="1"/>
</dbReference>
<dbReference type="Gene3D" id="3.30.470.30">
    <property type="entry name" value="DNA ligase/mRNA capping enzyme"/>
    <property type="match status" value="1"/>
</dbReference>
<dbReference type="Gene3D" id="2.40.50.140">
    <property type="entry name" value="Nucleic acid-binding proteins"/>
    <property type="match status" value="1"/>
</dbReference>
<feature type="domain" description="ATP-dependent DNA ligase family profile" evidence="5">
    <location>
        <begin position="114"/>
        <end position="226"/>
    </location>
</feature>
<dbReference type="RefSeq" id="WP_203947132.1">
    <property type="nucleotide sequence ID" value="NZ_BOOR01000043.1"/>
</dbReference>
<dbReference type="GO" id="GO:0006281">
    <property type="term" value="P:DNA repair"/>
    <property type="evidence" value="ECO:0007669"/>
    <property type="project" value="InterPro"/>
</dbReference>
<comment type="catalytic activity">
    <reaction evidence="4">
        <text>ATP + (deoxyribonucleotide)n-3'-hydroxyl + 5'-phospho-(deoxyribonucleotide)m = (deoxyribonucleotide)n+m + AMP + diphosphate.</text>
        <dbReference type="EC" id="6.5.1.1"/>
    </reaction>
</comment>
<evidence type="ECO:0000256" key="1">
    <source>
        <dbReference type="ARBA" id="ARBA00007572"/>
    </source>
</evidence>
<dbReference type="PANTHER" id="PTHR45674:SF4">
    <property type="entry name" value="DNA LIGASE 1"/>
    <property type="match status" value="1"/>
</dbReference>